<evidence type="ECO:0000256" key="4">
    <source>
        <dbReference type="ARBA" id="ARBA00023136"/>
    </source>
</evidence>
<feature type="region of interest" description="Disordered" evidence="6">
    <location>
        <begin position="265"/>
        <end position="352"/>
    </location>
</feature>
<feature type="transmembrane region" description="Helical" evidence="7">
    <location>
        <begin position="118"/>
        <end position="140"/>
    </location>
</feature>
<organism evidence="9 10">
    <name type="scientific">Pyricularia oryzae</name>
    <name type="common">Rice blast fungus</name>
    <name type="synonym">Magnaporthe oryzae</name>
    <dbReference type="NCBI Taxonomy" id="318829"/>
    <lineage>
        <taxon>Eukaryota</taxon>
        <taxon>Fungi</taxon>
        <taxon>Dikarya</taxon>
        <taxon>Ascomycota</taxon>
        <taxon>Pezizomycotina</taxon>
        <taxon>Sordariomycetes</taxon>
        <taxon>Sordariomycetidae</taxon>
        <taxon>Magnaporthales</taxon>
        <taxon>Pyriculariaceae</taxon>
        <taxon>Pyricularia</taxon>
    </lineage>
</organism>
<feature type="transmembrane region" description="Helical" evidence="7">
    <location>
        <begin position="227"/>
        <end position="251"/>
    </location>
</feature>
<evidence type="ECO:0000256" key="5">
    <source>
        <dbReference type="ARBA" id="ARBA00038359"/>
    </source>
</evidence>
<evidence type="ECO:0000256" key="1">
    <source>
        <dbReference type="ARBA" id="ARBA00004141"/>
    </source>
</evidence>
<dbReference type="Proteomes" id="UP000294847">
    <property type="component" value="Chromosome 7"/>
</dbReference>
<comment type="subcellular location">
    <subcellularLocation>
        <location evidence="1">Membrane</location>
        <topology evidence="1">Multi-pass membrane protein</topology>
    </subcellularLocation>
</comment>
<protein>
    <recommendedName>
        <fullName evidence="8">Rhodopsin domain-containing protein</fullName>
    </recommendedName>
</protein>
<dbReference type="InterPro" id="IPR049326">
    <property type="entry name" value="Rhodopsin_dom_fungi"/>
</dbReference>
<feature type="transmembrane region" description="Helical" evidence="7">
    <location>
        <begin position="41"/>
        <end position="63"/>
    </location>
</feature>
<evidence type="ECO:0000256" key="6">
    <source>
        <dbReference type="SAM" id="MobiDB-lite"/>
    </source>
</evidence>
<dbReference type="EMBL" id="CP034210">
    <property type="protein sequence ID" value="QBZ65712.1"/>
    <property type="molecule type" value="Genomic_DNA"/>
</dbReference>
<feature type="transmembrane region" description="Helical" evidence="7">
    <location>
        <begin position="83"/>
        <end position="106"/>
    </location>
</feature>
<evidence type="ECO:0000256" key="3">
    <source>
        <dbReference type="ARBA" id="ARBA00022989"/>
    </source>
</evidence>
<evidence type="ECO:0000313" key="10">
    <source>
        <dbReference type="Proteomes" id="UP000294847"/>
    </source>
</evidence>
<feature type="transmembrane region" description="Helical" evidence="7">
    <location>
        <begin position="6"/>
        <end position="29"/>
    </location>
</feature>
<dbReference type="PANTHER" id="PTHR33048:SF114">
    <property type="entry name" value="MEMBRANE PROTEIN PTH11-LIKE, PUTATIVE (AFU_ORTHOLOGUE AFUA_7G06620)-RELATED"/>
    <property type="match status" value="1"/>
</dbReference>
<dbReference type="GO" id="GO:0016020">
    <property type="term" value="C:membrane"/>
    <property type="evidence" value="ECO:0007669"/>
    <property type="project" value="UniProtKB-SubCell"/>
</dbReference>
<feature type="transmembrane region" description="Helical" evidence="7">
    <location>
        <begin position="164"/>
        <end position="187"/>
    </location>
</feature>
<evidence type="ECO:0000259" key="8">
    <source>
        <dbReference type="Pfam" id="PF20684"/>
    </source>
</evidence>
<evidence type="ECO:0000256" key="7">
    <source>
        <dbReference type="SAM" id="Phobius"/>
    </source>
</evidence>
<evidence type="ECO:0000256" key="2">
    <source>
        <dbReference type="ARBA" id="ARBA00022692"/>
    </source>
</evidence>
<feature type="transmembrane region" description="Helical" evidence="7">
    <location>
        <begin position="199"/>
        <end position="221"/>
    </location>
</feature>
<keyword evidence="2 7" id="KW-0812">Transmembrane</keyword>
<dbReference type="PANTHER" id="PTHR33048">
    <property type="entry name" value="PTH11-LIKE INTEGRAL MEMBRANE PROTEIN (AFU_ORTHOLOGUE AFUA_5G11245)"/>
    <property type="match status" value="1"/>
</dbReference>
<dbReference type="InterPro" id="IPR052337">
    <property type="entry name" value="SAT4-like"/>
</dbReference>
<reference evidence="9 10" key="1">
    <citation type="journal article" date="2019" name="Mol. Biol. Evol.">
        <title>Blast fungal genomes show frequent chromosomal changes, gene gains and losses, and effector gene turnover.</title>
        <authorList>
            <person name="Gomez Luciano L.B."/>
            <person name="Jason Tsai I."/>
            <person name="Chuma I."/>
            <person name="Tosa Y."/>
            <person name="Chen Y.H."/>
            <person name="Li J.Y."/>
            <person name="Li M.Y."/>
            <person name="Jade Lu M.Y."/>
            <person name="Nakayashiki H."/>
            <person name="Li W.H."/>
        </authorList>
    </citation>
    <scope>NUCLEOTIDE SEQUENCE [LARGE SCALE GENOMIC DNA]</scope>
    <source>
        <strain evidence="9">MZ5-1-6</strain>
    </source>
</reference>
<proteinExistence type="inferred from homology"/>
<evidence type="ECO:0000313" key="9">
    <source>
        <dbReference type="EMBL" id="QBZ65712.1"/>
    </source>
</evidence>
<feature type="domain" description="Rhodopsin" evidence="8">
    <location>
        <begin position="25"/>
        <end position="254"/>
    </location>
</feature>
<keyword evidence="4 7" id="KW-0472">Membrane</keyword>
<feature type="compositionally biased region" description="Polar residues" evidence="6">
    <location>
        <begin position="278"/>
        <end position="309"/>
    </location>
</feature>
<keyword evidence="3 7" id="KW-1133">Transmembrane helix</keyword>
<accession>A0A4P7NTK7</accession>
<comment type="similarity">
    <text evidence="5">Belongs to the SAT4 family.</text>
</comment>
<name>A0A4P7NTK7_PYROR</name>
<dbReference type="Pfam" id="PF20684">
    <property type="entry name" value="Fung_rhodopsin"/>
    <property type="match status" value="1"/>
</dbReference>
<dbReference type="AlphaFoldDB" id="A0A4P7NTK7"/>
<sequence>MSPPGLDQVIAWHICTYTAVCFVVARIGIRLRRVKNLRTDDGFIVLAVLCLVGDLAIQHYMWTQGLADPGGSSFDNFTNIMKMIVPGSTLYITSLWAVKAALVVLYKRIAGPRSSMQVVCNVALGVLAATWLLIFFHIMFQCWPHDKRWSQNPNYQCDPHNSEINYWITVIINITTDVAIISLPVSIVAGLQMKLRKKIGVGAIFMLGIFVIIGSIIRAYFSKRDEIMLTCTVSMIETMIAIIAACLPPLLSIVSQKLTTKKTGYNAEQHQSHELSSHMATHTQRSAYSTTRIEATTPKFLQQQKSSQLRGGDSEDELVGGVGAPHTSWLSTKPEPGGIHVTKTVETWRDGP</sequence>
<gene>
    <name evidence="9" type="ORF">PoMZ_12675</name>
</gene>